<feature type="chain" id="PRO_5043833170" evidence="2">
    <location>
        <begin position="31"/>
        <end position="256"/>
    </location>
</feature>
<sequence>MTSTLRVFFAVALAALFLIGAPLAIAPVAASPVPFPLVTYFAREYVASPVHGSHSGNNLVKDAFTNSSELTTRRTNGTSLEARDITTTVKNIGILNTYYTQMQSHSANLQSLSGQRPSQQADISEYSEQTSAEASGFHDSLFGFGGILKQLAADKGLANYNQDDALETLLKNTVNANKDFLSSVDKYAYELPAVGSTLGPIVYEIKCILDEILDAVENLTDAILNDIAPLYRGLITDATRTACNSGLQLANLCIML</sequence>
<comment type="caution">
    <text evidence="3">The sequence shown here is derived from an EMBL/GenBank/DDBJ whole genome shotgun (WGS) entry which is preliminary data.</text>
</comment>
<evidence type="ECO:0000313" key="3">
    <source>
        <dbReference type="EMBL" id="KAK7694645.1"/>
    </source>
</evidence>
<dbReference type="EMBL" id="JASBNA010000002">
    <property type="protein sequence ID" value="KAK7694645.1"/>
    <property type="molecule type" value="Genomic_DNA"/>
</dbReference>
<protein>
    <submittedName>
        <fullName evidence="3">Uncharacterized protein</fullName>
    </submittedName>
</protein>
<dbReference type="Proteomes" id="UP001385951">
    <property type="component" value="Unassembled WGS sequence"/>
</dbReference>
<evidence type="ECO:0000313" key="4">
    <source>
        <dbReference type="Proteomes" id="UP001385951"/>
    </source>
</evidence>
<keyword evidence="2" id="KW-0732">Signal</keyword>
<proteinExistence type="predicted"/>
<organism evidence="3 4">
    <name type="scientific">Cerrena zonata</name>
    <dbReference type="NCBI Taxonomy" id="2478898"/>
    <lineage>
        <taxon>Eukaryota</taxon>
        <taxon>Fungi</taxon>
        <taxon>Dikarya</taxon>
        <taxon>Basidiomycota</taxon>
        <taxon>Agaricomycotina</taxon>
        <taxon>Agaricomycetes</taxon>
        <taxon>Polyporales</taxon>
        <taxon>Cerrenaceae</taxon>
        <taxon>Cerrena</taxon>
    </lineage>
</organism>
<evidence type="ECO:0000256" key="1">
    <source>
        <dbReference type="SAM" id="MobiDB-lite"/>
    </source>
</evidence>
<feature type="region of interest" description="Disordered" evidence="1">
    <location>
        <begin position="109"/>
        <end position="129"/>
    </location>
</feature>
<reference evidence="3 4" key="1">
    <citation type="submission" date="2022-09" db="EMBL/GenBank/DDBJ databases">
        <authorList>
            <person name="Palmer J.M."/>
        </authorList>
    </citation>
    <scope>NUCLEOTIDE SEQUENCE [LARGE SCALE GENOMIC DNA]</scope>
    <source>
        <strain evidence="3 4">DSM 7382</strain>
    </source>
</reference>
<evidence type="ECO:0000256" key="2">
    <source>
        <dbReference type="SAM" id="SignalP"/>
    </source>
</evidence>
<name>A0AAW0GXT6_9APHY</name>
<dbReference type="AlphaFoldDB" id="A0AAW0GXT6"/>
<accession>A0AAW0GXT6</accession>
<feature type="signal peptide" evidence="2">
    <location>
        <begin position="1"/>
        <end position="30"/>
    </location>
</feature>
<keyword evidence="4" id="KW-1185">Reference proteome</keyword>
<gene>
    <name evidence="3" type="ORF">QCA50_001832</name>
</gene>